<dbReference type="EMBL" id="LUEZ02000184">
    <property type="protein sequence ID" value="RDB15248.1"/>
    <property type="molecule type" value="Genomic_DNA"/>
</dbReference>
<organism evidence="5 6">
    <name type="scientific">Hypsizygus marmoreus</name>
    <name type="common">White beech mushroom</name>
    <name type="synonym">Agaricus marmoreus</name>
    <dbReference type="NCBI Taxonomy" id="39966"/>
    <lineage>
        <taxon>Eukaryota</taxon>
        <taxon>Fungi</taxon>
        <taxon>Dikarya</taxon>
        <taxon>Basidiomycota</taxon>
        <taxon>Agaricomycotina</taxon>
        <taxon>Agaricomycetes</taxon>
        <taxon>Agaricomycetidae</taxon>
        <taxon>Agaricales</taxon>
        <taxon>Tricholomatineae</taxon>
        <taxon>Lyophyllaceae</taxon>
        <taxon>Hypsizygus</taxon>
    </lineage>
</organism>
<feature type="compositionally biased region" description="Basic residues" evidence="3">
    <location>
        <begin position="367"/>
        <end position="379"/>
    </location>
</feature>
<dbReference type="InParanoid" id="A0A369IZR6"/>
<protein>
    <recommendedName>
        <fullName evidence="4">CCHC-type domain-containing protein</fullName>
    </recommendedName>
</protein>
<dbReference type="Gene3D" id="4.10.60.10">
    <property type="entry name" value="Zinc finger, CCHC-type"/>
    <property type="match status" value="1"/>
</dbReference>
<evidence type="ECO:0000259" key="4">
    <source>
        <dbReference type="PROSITE" id="PS50158"/>
    </source>
</evidence>
<keyword evidence="2" id="KW-0863">Zinc-finger</keyword>
<dbReference type="STRING" id="39966.A0A369IZR6"/>
<keyword evidence="6" id="KW-1185">Reference proteome</keyword>
<feature type="domain" description="CCHC-type" evidence="4">
    <location>
        <begin position="653"/>
        <end position="669"/>
    </location>
</feature>
<dbReference type="Proteomes" id="UP000076154">
    <property type="component" value="Unassembled WGS sequence"/>
</dbReference>
<gene>
    <name evidence="5" type="ORF">Hypma_004761</name>
</gene>
<evidence type="ECO:0000313" key="6">
    <source>
        <dbReference type="Proteomes" id="UP000076154"/>
    </source>
</evidence>
<dbReference type="SMART" id="SM00343">
    <property type="entry name" value="ZnF_C2HC"/>
    <property type="match status" value="1"/>
</dbReference>
<dbReference type="Pfam" id="PF00098">
    <property type="entry name" value="zf-CCHC"/>
    <property type="match status" value="1"/>
</dbReference>
<evidence type="ECO:0000256" key="2">
    <source>
        <dbReference type="PROSITE-ProRule" id="PRU00047"/>
    </source>
</evidence>
<comment type="caution">
    <text evidence="5">The sequence shown here is derived from an EMBL/GenBank/DDBJ whole genome shotgun (WGS) entry which is preliminary data.</text>
</comment>
<dbReference type="AlphaFoldDB" id="A0A369IZR6"/>
<reference evidence="5" key="1">
    <citation type="submission" date="2018-04" db="EMBL/GenBank/DDBJ databases">
        <title>Whole genome sequencing of Hypsizygus marmoreus.</title>
        <authorList>
            <person name="Choi I.-G."/>
            <person name="Min B."/>
            <person name="Kim J.-G."/>
            <person name="Kim S."/>
            <person name="Oh Y.-L."/>
            <person name="Kong W.-S."/>
            <person name="Park H."/>
            <person name="Jeong J."/>
            <person name="Song E.-S."/>
        </authorList>
    </citation>
    <scope>NUCLEOTIDE SEQUENCE [LARGE SCALE GENOMIC DNA]</scope>
    <source>
        <strain evidence="5">51987-8</strain>
    </source>
</reference>
<evidence type="ECO:0000313" key="5">
    <source>
        <dbReference type="EMBL" id="RDB15248.1"/>
    </source>
</evidence>
<dbReference type="OrthoDB" id="3205788at2759"/>
<name>A0A369IZR6_HYPMA</name>
<dbReference type="GO" id="GO:0006397">
    <property type="term" value="P:mRNA processing"/>
    <property type="evidence" value="ECO:0007669"/>
    <property type="project" value="UniProtKB-KW"/>
</dbReference>
<keyword evidence="2" id="KW-0862">Zinc</keyword>
<feature type="compositionally biased region" description="Polar residues" evidence="3">
    <location>
        <begin position="566"/>
        <end position="586"/>
    </location>
</feature>
<feature type="region of interest" description="Disordered" evidence="3">
    <location>
        <begin position="554"/>
        <end position="646"/>
    </location>
</feature>
<dbReference type="GO" id="GO:0003676">
    <property type="term" value="F:nucleic acid binding"/>
    <property type="evidence" value="ECO:0007669"/>
    <property type="project" value="InterPro"/>
</dbReference>
<proteinExistence type="predicted"/>
<feature type="compositionally biased region" description="Polar residues" evidence="3">
    <location>
        <begin position="612"/>
        <end position="639"/>
    </location>
</feature>
<feature type="compositionally biased region" description="Basic and acidic residues" evidence="3">
    <location>
        <begin position="178"/>
        <end position="196"/>
    </location>
</feature>
<feature type="region of interest" description="Disordered" evidence="3">
    <location>
        <begin position="228"/>
        <end position="395"/>
    </location>
</feature>
<keyword evidence="2" id="KW-0479">Metal-binding</keyword>
<feature type="compositionally biased region" description="Polar residues" evidence="3">
    <location>
        <begin position="234"/>
        <end position="247"/>
    </location>
</feature>
<dbReference type="GO" id="GO:0008270">
    <property type="term" value="F:zinc ion binding"/>
    <property type="evidence" value="ECO:0007669"/>
    <property type="project" value="UniProtKB-KW"/>
</dbReference>
<accession>A0A369IZR6</accession>
<feature type="compositionally biased region" description="Polar residues" evidence="3">
    <location>
        <begin position="258"/>
        <end position="274"/>
    </location>
</feature>
<sequence length="890" mass="99239">MSTRYNLRLRPSAVASTGRVSPFGESSLSELLADVSRASALSDSEGVQPVSDVNRARSYSAVVASSIPSNPVLTEAPQGSAPTLGDTIAAWNAQKLRDAERLAEDAQRNAQASQSDDDEGGPWTPVKSRRARNQKRREQPTLSRSQRATVQEAEESLSEAQQDLLRKREQATRNNVRANERPTSRGEGPSKGKNADPRNWGAAGIPADELDLEAQQAAFEAFEAANSIPDYPTPNISIAPTPAATTSLEDELREQIRMLTSQLNKFQELETPSDSRGPAEPVKASTGRKRARGKDDDMRPSKQIASKSYLGKAFEKVGSKHRRGHDGDSEDSSSSGSSDGGSSGSSDESSDSDESDSTSASDSDTSRHRKKASKRRKYSQRTLIRPTPPEKYSGTADTQVFHRFITQSTAYVTDGRVKSKRQVAVICNFLEGKAYTFYTREVSYQPEKWALKKFFKNLFDYCFPVDFRSQQRKKLLRCYQNDRNVKEYVSELTELFTTIGFISKREKVNKLWYGLRPVLQKALWKERLNPETSKWSTVVRAAEINEIADAVEVGGGRGLKKPDHPPTTSNFNNLNPRPSGSNSNGFKHNIKKPDHSTKYDNRDQQKHFQPRPNGQSSFKPFNGGSRNTYIPSGPQQRPQLTDKEKDELRAAGKCFRCKEAGHMSRNCPKGQTVKSNGKQPPGVSSFSLEVQIEEMERLHGLADTTELIHCLDLGMVSLLDEDTGNSSPSDVIRRMDDPLSVRAVSILTWSQPYPGDPDGCILDERFCIYRVSPTEHVIMDSLHDSDTLITSAFLENGAFELANWYAKQMAITHFGGNLPQFSRIPHHKTRDPLAERAEEVLHSGTLFLGDILHDEAMALPRFRVWINPDNNDLYTIYDTFLDFYHGTTSN</sequence>
<feature type="compositionally biased region" description="Basic and acidic residues" evidence="3">
    <location>
        <begin position="591"/>
        <end position="606"/>
    </location>
</feature>
<dbReference type="PROSITE" id="PS50158">
    <property type="entry name" value="ZF_CCHC"/>
    <property type="match status" value="1"/>
</dbReference>
<feature type="region of interest" description="Disordered" evidence="3">
    <location>
        <begin position="99"/>
        <end position="202"/>
    </location>
</feature>
<evidence type="ECO:0000256" key="1">
    <source>
        <dbReference type="ARBA" id="ARBA00022664"/>
    </source>
</evidence>
<dbReference type="SUPFAM" id="SSF57756">
    <property type="entry name" value="Retrovirus zinc finger-like domains"/>
    <property type="match status" value="1"/>
</dbReference>
<feature type="compositionally biased region" description="Polar residues" evidence="3">
    <location>
        <begin position="140"/>
        <end position="149"/>
    </location>
</feature>
<dbReference type="InterPro" id="IPR036875">
    <property type="entry name" value="Znf_CCHC_sf"/>
</dbReference>
<dbReference type="InterPro" id="IPR001878">
    <property type="entry name" value="Znf_CCHC"/>
</dbReference>
<keyword evidence="1" id="KW-0507">mRNA processing</keyword>
<evidence type="ECO:0000256" key="3">
    <source>
        <dbReference type="SAM" id="MobiDB-lite"/>
    </source>
</evidence>